<dbReference type="InterPro" id="IPR001623">
    <property type="entry name" value="DnaJ_domain"/>
</dbReference>
<dbReference type="Gene3D" id="2.60.260.20">
    <property type="entry name" value="Urease metallochaperone UreE, N-terminal domain"/>
    <property type="match status" value="2"/>
</dbReference>
<evidence type="ECO:0000259" key="11">
    <source>
        <dbReference type="PROSITE" id="PS51188"/>
    </source>
</evidence>
<dbReference type="CDD" id="cd10747">
    <property type="entry name" value="DnaJ_C"/>
    <property type="match status" value="1"/>
</dbReference>
<dbReference type="Gene3D" id="2.10.230.10">
    <property type="entry name" value="Heat shock protein DnaJ, cysteine-rich domain"/>
    <property type="match status" value="1"/>
</dbReference>
<keyword evidence="13" id="KW-1185">Reference proteome</keyword>
<evidence type="ECO:0000256" key="4">
    <source>
        <dbReference type="ARBA" id="ARBA00022737"/>
    </source>
</evidence>
<name>A0ABW9QYS0_9ACTN</name>
<comment type="caution">
    <text evidence="12">The sequence shown here is derived from an EMBL/GenBank/DDBJ whole genome shotgun (WGS) entry which is preliminary data.</text>
</comment>
<dbReference type="Proteomes" id="UP000437736">
    <property type="component" value="Unassembled WGS sequence"/>
</dbReference>
<evidence type="ECO:0000256" key="1">
    <source>
        <dbReference type="ARBA" id="ARBA00022490"/>
    </source>
</evidence>
<dbReference type="EMBL" id="WJHE01001172">
    <property type="protein sequence ID" value="MST34716.1"/>
    <property type="molecule type" value="Genomic_DNA"/>
</dbReference>
<dbReference type="SUPFAM" id="SSF57938">
    <property type="entry name" value="DnaJ/Hsp40 cysteine-rich domain"/>
    <property type="match status" value="1"/>
</dbReference>
<dbReference type="InterPro" id="IPR002939">
    <property type="entry name" value="DnaJ_C"/>
</dbReference>
<keyword evidence="8" id="KW-0143">Chaperone</keyword>
<dbReference type="CDD" id="cd10719">
    <property type="entry name" value="DnaJ_zf"/>
    <property type="match status" value="1"/>
</dbReference>
<dbReference type="PANTHER" id="PTHR43096">
    <property type="entry name" value="DNAJ HOMOLOG 1, MITOCHONDRIAL-RELATED"/>
    <property type="match status" value="1"/>
</dbReference>
<evidence type="ECO:0000313" key="12">
    <source>
        <dbReference type="EMBL" id="MST34716.1"/>
    </source>
</evidence>
<evidence type="ECO:0000256" key="5">
    <source>
        <dbReference type="ARBA" id="ARBA00022771"/>
    </source>
</evidence>
<accession>A0ABW9QYS0</accession>
<keyword evidence="3 9" id="KW-0479">Metal-binding</keyword>
<evidence type="ECO:0000256" key="7">
    <source>
        <dbReference type="ARBA" id="ARBA00023016"/>
    </source>
</evidence>
<keyword evidence="2" id="KW-0235">DNA replication</keyword>
<dbReference type="SUPFAM" id="SSF46565">
    <property type="entry name" value="Chaperone J-domain"/>
    <property type="match status" value="1"/>
</dbReference>
<dbReference type="PROSITE" id="PS50076">
    <property type="entry name" value="DNAJ_2"/>
    <property type="match status" value="1"/>
</dbReference>
<evidence type="ECO:0000256" key="8">
    <source>
        <dbReference type="ARBA" id="ARBA00023186"/>
    </source>
</evidence>
<protein>
    <submittedName>
        <fullName evidence="12">DnaJ domain-containing protein</fullName>
    </submittedName>
</protein>
<dbReference type="HAMAP" id="MF_01152">
    <property type="entry name" value="DnaJ"/>
    <property type="match status" value="1"/>
</dbReference>
<dbReference type="SUPFAM" id="SSF49493">
    <property type="entry name" value="HSP40/DnaJ peptide-binding domain"/>
    <property type="match status" value="2"/>
</dbReference>
<organism evidence="12 13">
    <name type="scientific">Acidiferrimicrobium australe</name>
    <dbReference type="NCBI Taxonomy" id="2664430"/>
    <lineage>
        <taxon>Bacteria</taxon>
        <taxon>Bacillati</taxon>
        <taxon>Actinomycetota</taxon>
        <taxon>Acidimicrobiia</taxon>
        <taxon>Acidimicrobiales</taxon>
        <taxon>Acidimicrobiaceae</taxon>
        <taxon>Acidiferrimicrobium</taxon>
    </lineage>
</organism>
<evidence type="ECO:0000259" key="10">
    <source>
        <dbReference type="PROSITE" id="PS50076"/>
    </source>
</evidence>
<keyword evidence="1" id="KW-0963">Cytoplasm</keyword>
<keyword evidence="5 9" id="KW-0863">Zinc-finger</keyword>
<keyword evidence="6 9" id="KW-0862">Zinc</keyword>
<evidence type="ECO:0000256" key="2">
    <source>
        <dbReference type="ARBA" id="ARBA00022705"/>
    </source>
</evidence>
<feature type="zinc finger region" description="CR-type" evidence="9">
    <location>
        <begin position="146"/>
        <end position="224"/>
    </location>
</feature>
<dbReference type="PANTHER" id="PTHR43096:SF54">
    <property type="entry name" value="CHAPERONE PROTEIN DNAJ 1"/>
    <property type="match status" value="1"/>
</dbReference>
<feature type="domain" description="J" evidence="10">
    <location>
        <begin position="11"/>
        <end position="73"/>
    </location>
</feature>
<dbReference type="InterPro" id="IPR036410">
    <property type="entry name" value="HSP_DnaJ_Cys-rich_dom_sf"/>
</dbReference>
<dbReference type="InterPro" id="IPR001305">
    <property type="entry name" value="HSP_DnaJ_Cys-rich_dom"/>
</dbReference>
<dbReference type="Pfam" id="PF01556">
    <property type="entry name" value="DnaJ_C"/>
    <property type="match status" value="1"/>
</dbReference>
<dbReference type="SMART" id="SM00271">
    <property type="entry name" value="DnaJ"/>
    <property type="match status" value="1"/>
</dbReference>
<dbReference type="Pfam" id="PF00684">
    <property type="entry name" value="DnaJ_CXXCXGXG"/>
    <property type="match status" value="1"/>
</dbReference>
<evidence type="ECO:0000256" key="9">
    <source>
        <dbReference type="PROSITE-ProRule" id="PRU00546"/>
    </source>
</evidence>
<reference evidence="12 13" key="1">
    <citation type="submission" date="2019-11" db="EMBL/GenBank/DDBJ databases">
        <title>Acidiferrimicrobium australis gen. nov., sp. nov., an acidophilic and obligately heterotrophic, member of the Actinobacteria that catalyses dissimilatory oxido- reduction of iron isolated from metal-rich acidic water in Chile.</title>
        <authorList>
            <person name="Gonzalez D."/>
            <person name="Huber K."/>
            <person name="Hedrich S."/>
            <person name="Rojas-Villalobos C."/>
            <person name="Quatrini R."/>
            <person name="Dinamarca M.A."/>
            <person name="Schwarz A."/>
            <person name="Canales C."/>
            <person name="Nancucheo I."/>
        </authorList>
    </citation>
    <scope>NUCLEOTIDE SEQUENCE [LARGE SCALE GENOMIC DNA]</scope>
    <source>
        <strain evidence="12 13">USS-CCA1</strain>
    </source>
</reference>
<gene>
    <name evidence="12" type="ORF">GHK86_18550</name>
</gene>
<dbReference type="Gene3D" id="1.10.287.110">
    <property type="entry name" value="DnaJ domain"/>
    <property type="match status" value="1"/>
</dbReference>
<dbReference type="PROSITE" id="PS51188">
    <property type="entry name" value="ZF_CR"/>
    <property type="match status" value="1"/>
</dbReference>
<evidence type="ECO:0000313" key="13">
    <source>
        <dbReference type="Proteomes" id="UP000437736"/>
    </source>
</evidence>
<keyword evidence="7" id="KW-0346">Stress response</keyword>
<evidence type="ECO:0000256" key="3">
    <source>
        <dbReference type="ARBA" id="ARBA00022723"/>
    </source>
</evidence>
<dbReference type="PROSITE" id="PS00636">
    <property type="entry name" value="DNAJ_1"/>
    <property type="match status" value="1"/>
</dbReference>
<sequence length="304" mass="31738">MAPQREWFEKDYYQVLGVPSTATAKEIGKKYRELAKKYHPDAHPGSEERFKEVSAAYDVLGDESRRKEYDEVRRAAAMGNPFAGAGPGAGPGPGGGSFRVDDLSDLIGNIFTRNSRRGAAPSTGGPQRGADLEASLNLAFLEAVHGVTTTVNVTSDAPCHTCGGSGAAPGTRPATCANCGGAGVVNDNQGLFSFSRACPVCGGAGRIIEKPCPTCLGSGTEVRARQVKVRVPAGVEDGQRIRLKNRGGAGRNGGPAGDLYVSVHVSPHPVFGRRGRDLLVTVPVTYPEAVLGAEISVPTLDKPV</sequence>
<dbReference type="InterPro" id="IPR008971">
    <property type="entry name" value="HSP40/DnaJ_pept-bd"/>
</dbReference>
<evidence type="ECO:0000256" key="6">
    <source>
        <dbReference type="ARBA" id="ARBA00022833"/>
    </source>
</evidence>
<feature type="domain" description="CR-type" evidence="11">
    <location>
        <begin position="146"/>
        <end position="224"/>
    </location>
</feature>
<dbReference type="Pfam" id="PF00226">
    <property type="entry name" value="DnaJ"/>
    <property type="match status" value="1"/>
</dbReference>
<feature type="non-terminal residue" evidence="12">
    <location>
        <position position="304"/>
    </location>
</feature>
<proteinExistence type="inferred from homology"/>
<dbReference type="PRINTS" id="PR00625">
    <property type="entry name" value="JDOMAIN"/>
</dbReference>
<dbReference type="InterPro" id="IPR012724">
    <property type="entry name" value="DnaJ"/>
</dbReference>
<keyword evidence="4" id="KW-0677">Repeat</keyword>
<dbReference type="InterPro" id="IPR018253">
    <property type="entry name" value="DnaJ_domain_CS"/>
</dbReference>
<dbReference type="InterPro" id="IPR036869">
    <property type="entry name" value="J_dom_sf"/>
</dbReference>
<dbReference type="CDD" id="cd06257">
    <property type="entry name" value="DnaJ"/>
    <property type="match status" value="1"/>
</dbReference>